<comment type="caution">
    <text evidence="2">The sequence shown here is derived from an EMBL/GenBank/DDBJ whole genome shotgun (WGS) entry which is preliminary data.</text>
</comment>
<keyword evidence="1" id="KW-0812">Transmembrane</keyword>
<organism evidence="2 3">
    <name type="scientific">Vibrio agarivorans</name>
    <dbReference type="NCBI Taxonomy" id="153622"/>
    <lineage>
        <taxon>Bacteria</taxon>
        <taxon>Pseudomonadati</taxon>
        <taxon>Pseudomonadota</taxon>
        <taxon>Gammaproteobacteria</taxon>
        <taxon>Vibrionales</taxon>
        <taxon>Vibrionaceae</taxon>
        <taxon>Vibrio</taxon>
    </lineage>
</organism>
<name>A0ABT7Y628_9VIBR</name>
<dbReference type="Gene3D" id="2.30.42.10">
    <property type="match status" value="1"/>
</dbReference>
<evidence type="ECO:0000313" key="3">
    <source>
        <dbReference type="Proteomes" id="UP001169719"/>
    </source>
</evidence>
<dbReference type="InterPro" id="IPR036034">
    <property type="entry name" value="PDZ_sf"/>
</dbReference>
<dbReference type="EMBL" id="JAUEOZ010000002">
    <property type="protein sequence ID" value="MDN2483506.1"/>
    <property type="molecule type" value="Genomic_DNA"/>
</dbReference>
<gene>
    <name evidence="2" type="ORF">QWJ08_19355</name>
</gene>
<proteinExistence type="predicted"/>
<dbReference type="Proteomes" id="UP001169719">
    <property type="component" value="Unassembled WGS sequence"/>
</dbReference>
<evidence type="ECO:0000313" key="2">
    <source>
        <dbReference type="EMBL" id="MDN2483506.1"/>
    </source>
</evidence>
<keyword evidence="1" id="KW-0472">Membrane</keyword>
<accession>A0ABT7Y628</accession>
<keyword evidence="1" id="KW-1133">Transmembrane helix</keyword>
<evidence type="ECO:0000256" key="1">
    <source>
        <dbReference type="SAM" id="Phobius"/>
    </source>
</evidence>
<keyword evidence="3" id="KW-1185">Reference proteome</keyword>
<protein>
    <submittedName>
        <fullName evidence="2">Uncharacterized protein</fullName>
    </submittedName>
</protein>
<sequence>MLKKILTTLSVIISISGITLTVMLYLNINDAVSLLSDPPLVNNLHAQSRVEVLDHSEIQTVNNHIVDVKNIPQQKGIQVVLDEPHNEARSIPVPGQQLKMDELVFLAPKTDTDGNLIGAEFGPSSDLLFDLGIDRQDTITFIDHYDMTDETATLALIKRLPQLRNMTLTTDRDGESSTYYIDLEEIELTLEN</sequence>
<reference evidence="2" key="1">
    <citation type="submission" date="2024-05" db="EMBL/GenBank/DDBJ databases">
        <title>Genome Sequences of Four Agar- Degrading Marine Bacteria.</title>
        <authorList>
            <person name="Phillips E.K."/>
            <person name="Shaffer J.C."/>
            <person name="Henson M.W."/>
            <person name="Temperton B."/>
            <person name="Thrash C.J."/>
            <person name="Martin M.O."/>
        </authorList>
    </citation>
    <scope>NUCLEOTIDE SEQUENCE</scope>
    <source>
        <strain evidence="2">EKP203</strain>
    </source>
</reference>
<feature type="transmembrane region" description="Helical" evidence="1">
    <location>
        <begin position="5"/>
        <end position="26"/>
    </location>
</feature>
<dbReference type="RefSeq" id="WP_289963578.1">
    <property type="nucleotide sequence ID" value="NZ_JAUEOZ010000002.1"/>
</dbReference>